<evidence type="ECO:0000313" key="2">
    <source>
        <dbReference type="EMBL" id="MBB5979978.1"/>
    </source>
</evidence>
<dbReference type="SUPFAM" id="SSF46785">
    <property type="entry name" value="Winged helix' DNA-binding domain"/>
    <property type="match status" value="1"/>
</dbReference>
<dbReference type="EMBL" id="JACHNF010000001">
    <property type="protein sequence ID" value="MBB5979978.1"/>
    <property type="molecule type" value="Genomic_DNA"/>
</dbReference>
<dbReference type="InterPro" id="IPR036390">
    <property type="entry name" value="WH_DNA-bd_sf"/>
</dbReference>
<protein>
    <submittedName>
        <fullName evidence="2">DNA-binding transcriptional ArsR family regulator</fullName>
    </submittedName>
</protein>
<name>A0A841DXL9_9ACTN</name>
<keyword evidence="3" id="KW-1185">Reference proteome</keyword>
<dbReference type="GO" id="GO:0003700">
    <property type="term" value="F:DNA-binding transcription factor activity"/>
    <property type="evidence" value="ECO:0007669"/>
    <property type="project" value="InterPro"/>
</dbReference>
<dbReference type="GO" id="GO:0003677">
    <property type="term" value="F:DNA binding"/>
    <property type="evidence" value="ECO:0007669"/>
    <property type="project" value="UniProtKB-KW"/>
</dbReference>
<dbReference type="InterPro" id="IPR011991">
    <property type="entry name" value="ArsR-like_HTH"/>
</dbReference>
<feature type="domain" description="HTH arsR-type" evidence="1">
    <location>
        <begin position="67"/>
        <end position="142"/>
    </location>
</feature>
<dbReference type="Pfam" id="PF12840">
    <property type="entry name" value="HTH_20"/>
    <property type="match status" value="1"/>
</dbReference>
<evidence type="ECO:0000259" key="1">
    <source>
        <dbReference type="SMART" id="SM00418"/>
    </source>
</evidence>
<dbReference type="InterPro" id="IPR001845">
    <property type="entry name" value="HTH_ArsR_DNA-bd_dom"/>
</dbReference>
<dbReference type="SMART" id="SM00418">
    <property type="entry name" value="HTH_ARSR"/>
    <property type="match status" value="1"/>
</dbReference>
<keyword evidence="2" id="KW-0238">DNA-binding</keyword>
<accession>A0A841DXL9</accession>
<proteinExistence type="predicted"/>
<dbReference type="Proteomes" id="UP000558997">
    <property type="component" value="Unassembled WGS sequence"/>
</dbReference>
<comment type="caution">
    <text evidence="2">The sequence shown here is derived from an EMBL/GenBank/DDBJ whole genome shotgun (WGS) entry which is preliminary data.</text>
</comment>
<reference evidence="2 3" key="1">
    <citation type="submission" date="2020-08" db="EMBL/GenBank/DDBJ databases">
        <title>Sequencing the genomes of 1000 actinobacteria strains.</title>
        <authorList>
            <person name="Klenk H.-P."/>
        </authorList>
    </citation>
    <scope>NUCLEOTIDE SEQUENCE [LARGE SCALE GENOMIC DNA]</scope>
    <source>
        <strain evidence="2 3">DSM 17294</strain>
    </source>
</reference>
<dbReference type="Gene3D" id="1.10.10.10">
    <property type="entry name" value="Winged helix-like DNA-binding domain superfamily/Winged helix DNA-binding domain"/>
    <property type="match status" value="1"/>
</dbReference>
<evidence type="ECO:0000313" key="3">
    <source>
        <dbReference type="Proteomes" id="UP000558997"/>
    </source>
</evidence>
<dbReference type="InterPro" id="IPR036388">
    <property type="entry name" value="WH-like_DNA-bd_sf"/>
</dbReference>
<dbReference type="AlphaFoldDB" id="A0A841DXL9"/>
<gene>
    <name evidence="2" type="ORF">HDA44_003319</name>
</gene>
<organism evidence="2 3">
    <name type="scientific">Kribbella solani</name>
    <dbReference type="NCBI Taxonomy" id="236067"/>
    <lineage>
        <taxon>Bacteria</taxon>
        <taxon>Bacillati</taxon>
        <taxon>Actinomycetota</taxon>
        <taxon>Actinomycetes</taxon>
        <taxon>Propionibacteriales</taxon>
        <taxon>Kribbellaceae</taxon>
        <taxon>Kribbella</taxon>
    </lineage>
</organism>
<dbReference type="CDD" id="cd00090">
    <property type="entry name" value="HTH_ARSR"/>
    <property type="match status" value="1"/>
</dbReference>
<sequence length="143" mass="15357">MRWQYPVLEADYGCELDLWLAGRGLVIVPVYFNYGRPITLIDGELTPTLVCPAVRSETAALAGTAAAGLDELANLIGRSRANILAELDIATSTQTLARRLNLTPGAVSQHTKVLREAGLLTTTRTGQSVRHTLTTLGRTLRGG</sequence>